<name>A0A1I1ECL6_9BACT</name>
<dbReference type="Proteomes" id="UP000199514">
    <property type="component" value="Unassembled WGS sequence"/>
</dbReference>
<protein>
    <submittedName>
        <fullName evidence="5">AraC-type DNA-binding protein</fullName>
    </submittedName>
</protein>
<accession>A0A1I1ECL6</accession>
<dbReference type="InterPro" id="IPR037923">
    <property type="entry name" value="HTH-like"/>
</dbReference>
<dbReference type="InterPro" id="IPR018060">
    <property type="entry name" value="HTH_AraC"/>
</dbReference>
<dbReference type="PANTHER" id="PTHR43280">
    <property type="entry name" value="ARAC-FAMILY TRANSCRIPTIONAL REGULATOR"/>
    <property type="match status" value="1"/>
</dbReference>
<keyword evidence="2 5" id="KW-0238">DNA-binding</keyword>
<keyword evidence="1" id="KW-0805">Transcription regulation</keyword>
<dbReference type="Gene3D" id="2.60.120.10">
    <property type="entry name" value="Jelly Rolls"/>
    <property type="match status" value="1"/>
</dbReference>
<dbReference type="PANTHER" id="PTHR43280:SF2">
    <property type="entry name" value="HTH-TYPE TRANSCRIPTIONAL REGULATOR EXSA"/>
    <property type="match status" value="1"/>
</dbReference>
<gene>
    <name evidence="5" type="ORF">SAMN05421780_101744</name>
</gene>
<dbReference type="Pfam" id="PF12833">
    <property type="entry name" value="HTH_18"/>
    <property type="match status" value="1"/>
</dbReference>
<dbReference type="InterPro" id="IPR020449">
    <property type="entry name" value="Tscrpt_reg_AraC-type_HTH"/>
</dbReference>
<dbReference type="GO" id="GO:0003700">
    <property type="term" value="F:DNA-binding transcription factor activity"/>
    <property type="evidence" value="ECO:0007669"/>
    <property type="project" value="InterPro"/>
</dbReference>
<feature type="domain" description="HTH araC/xylS-type" evidence="4">
    <location>
        <begin position="175"/>
        <end position="275"/>
    </location>
</feature>
<dbReference type="Pfam" id="PF02311">
    <property type="entry name" value="AraC_binding"/>
    <property type="match status" value="1"/>
</dbReference>
<dbReference type="SUPFAM" id="SSF51215">
    <property type="entry name" value="Regulatory protein AraC"/>
    <property type="match status" value="1"/>
</dbReference>
<dbReference type="RefSeq" id="WP_091507479.1">
    <property type="nucleotide sequence ID" value="NZ_FOLE01000001.1"/>
</dbReference>
<dbReference type="SUPFAM" id="SSF46689">
    <property type="entry name" value="Homeodomain-like"/>
    <property type="match status" value="1"/>
</dbReference>
<dbReference type="STRING" id="927664.SAMN05421780_101744"/>
<keyword evidence="6" id="KW-1185">Reference proteome</keyword>
<dbReference type="Gene3D" id="1.10.10.60">
    <property type="entry name" value="Homeodomain-like"/>
    <property type="match status" value="2"/>
</dbReference>
<evidence type="ECO:0000259" key="4">
    <source>
        <dbReference type="PROSITE" id="PS01124"/>
    </source>
</evidence>
<dbReference type="PRINTS" id="PR00032">
    <property type="entry name" value="HTHARAC"/>
</dbReference>
<dbReference type="GO" id="GO:0043565">
    <property type="term" value="F:sequence-specific DNA binding"/>
    <property type="evidence" value="ECO:0007669"/>
    <property type="project" value="InterPro"/>
</dbReference>
<dbReference type="AlphaFoldDB" id="A0A1I1ECL6"/>
<dbReference type="PROSITE" id="PS01124">
    <property type="entry name" value="HTH_ARAC_FAMILY_2"/>
    <property type="match status" value="1"/>
</dbReference>
<dbReference type="InterPro" id="IPR003313">
    <property type="entry name" value="AraC-bd"/>
</dbReference>
<dbReference type="InterPro" id="IPR014710">
    <property type="entry name" value="RmlC-like_jellyroll"/>
</dbReference>
<evidence type="ECO:0000256" key="3">
    <source>
        <dbReference type="ARBA" id="ARBA00023163"/>
    </source>
</evidence>
<reference evidence="5 6" key="1">
    <citation type="submission" date="2016-10" db="EMBL/GenBank/DDBJ databases">
        <authorList>
            <person name="de Groot N.N."/>
        </authorList>
    </citation>
    <scope>NUCLEOTIDE SEQUENCE [LARGE SCALE GENOMIC DNA]</scope>
    <source>
        <strain evidence="5 6">DSM 6793</strain>
    </source>
</reference>
<dbReference type="SMART" id="SM00342">
    <property type="entry name" value="HTH_ARAC"/>
    <property type="match status" value="1"/>
</dbReference>
<sequence length="280" mass="32345">MAKKDQQYVPVFVQRQQVERQFVADQVHDYFEMIYIVSGAGNHFKEKVKIPFVAGDLFVVRTGEEHSFDIIEPSEVILIRVTEKARLKLKELIDNSNGKAVALFKAQLPINPKVAFSGKDRTLAEQILTILCQLSEDIVCNENLCYFQLICLVGIIERNLDYPHRETLPPQKNISLILKHIHKHLLSPQMLGLEYIAEKFNTTPNQLGIYFRKQTGKAVKQYITEHRLELIGEKVAKTELSFSEIAHLFGYTDESHFYKSFKKCYGQSPSQYRQQHKTLS</sequence>
<keyword evidence="3" id="KW-0804">Transcription</keyword>
<evidence type="ECO:0000313" key="5">
    <source>
        <dbReference type="EMBL" id="SFB84787.1"/>
    </source>
</evidence>
<organism evidence="5 6">
    <name type="scientific">Flexibacter flexilis DSM 6793</name>
    <dbReference type="NCBI Taxonomy" id="927664"/>
    <lineage>
        <taxon>Bacteria</taxon>
        <taxon>Pseudomonadati</taxon>
        <taxon>Bacteroidota</taxon>
        <taxon>Cytophagia</taxon>
        <taxon>Cytophagales</taxon>
        <taxon>Flexibacteraceae</taxon>
        <taxon>Flexibacter</taxon>
    </lineage>
</organism>
<evidence type="ECO:0000256" key="2">
    <source>
        <dbReference type="ARBA" id="ARBA00023125"/>
    </source>
</evidence>
<proteinExistence type="predicted"/>
<dbReference type="OrthoDB" id="2569619at2"/>
<dbReference type="InterPro" id="IPR009057">
    <property type="entry name" value="Homeodomain-like_sf"/>
</dbReference>
<dbReference type="EMBL" id="FOLE01000001">
    <property type="protein sequence ID" value="SFB84787.1"/>
    <property type="molecule type" value="Genomic_DNA"/>
</dbReference>
<evidence type="ECO:0000256" key="1">
    <source>
        <dbReference type="ARBA" id="ARBA00023015"/>
    </source>
</evidence>
<evidence type="ECO:0000313" key="6">
    <source>
        <dbReference type="Proteomes" id="UP000199514"/>
    </source>
</evidence>